<dbReference type="EMBL" id="LXMD01000024">
    <property type="protein sequence ID" value="OCG73530.1"/>
    <property type="molecule type" value="Genomic_DNA"/>
</dbReference>
<organism evidence="1 2">
    <name type="scientific">Microbacterium sediminis</name>
    <dbReference type="NCBI Taxonomy" id="904291"/>
    <lineage>
        <taxon>Bacteria</taxon>
        <taxon>Bacillati</taxon>
        <taxon>Actinomycetota</taxon>
        <taxon>Actinomycetes</taxon>
        <taxon>Micrococcales</taxon>
        <taxon>Microbacteriaceae</taxon>
        <taxon>Microbacterium</taxon>
    </lineage>
</organism>
<gene>
    <name evidence="1" type="ORF">A7J15_07560</name>
</gene>
<sequence>MPRLTATADERLWVPVTGSLGLRGRRHRKAAIRMLLDSSRRQMGLETPSGRMAPWLMSQFVPMIMKRMDGRVPAWVWRDDPELLSATAQLQELTPHLRAARAMMPMEFDDTEAFHSPHLGTGERLVIDLPRGENAPPTATYTWDTGSHLVTLTAMSPDRERFGTVLGAIDELARSLRLDDDLTVGESNVLRLDPA</sequence>
<name>A0A1B9NAC0_9MICO</name>
<accession>A0A1B9NAC0</accession>
<evidence type="ECO:0000313" key="2">
    <source>
        <dbReference type="Proteomes" id="UP000093355"/>
    </source>
</evidence>
<evidence type="ECO:0000313" key="1">
    <source>
        <dbReference type="EMBL" id="OCG73530.1"/>
    </source>
</evidence>
<dbReference type="RefSeq" id="WP_067026573.1">
    <property type="nucleotide sequence ID" value="NZ_JRNY01000005.1"/>
</dbReference>
<dbReference type="Proteomes" id="UP000093355">
    <property type="component" value="Unassembled WGS sequence"/>
</dbReference>
<dbReference type="AlphaFoldDB" id="A0A1B9NAC0"/>
<keyword evidence="2" id="KW-1185">Reference proteome</keyword>
<proteinExistence type="predicted"/>
<dbReference type="STRING" id="904291.A7J15_07560"/>
<reference evidence="1 2" key="1">
    <citation type="submission" date="2016-05" db="EMBL/GenBank/DDBJ databases">
        <authorList>
            <person name="Lavstsen T."/>
            <person name="Jespersen J.S."/>
        </authorList>
    </citation>
    <scope>NUCLEOTIDE SEQUENCE [LARGE SCALE GENOMIC DNA]</scope>
    <source>
        <strain evidence="1 2">YLB-01</strain>
    </source>
</reference>
<comment type="caution">
    <text evidence="1">The sequence shown here is derived from an EMBL/GenBank/DDBJ whole genome shotgun (WGS) entry which is preliminary data.</text>
</comment>
<protein>
    <submittedName>
        <fullName evidence="1">Uncharacterized protein</fullName>
    </submittedName>
</protein>
<dbReference type="OrthoDB" id="5002104at2"/>